<dbReference type="PROSITE" id="PS00125">
    <property type="entry name" value="SER_THR_PHOSPHATASE"/>
    <property type="match status" value="1"/>
</dbReference>
<dbReference type="AlphaFoldDB" id="A0A6A4PFZ4"/>
<dbReference type="InterPro" id="IPR006186">
    <property type="entry name" value="Ser/Thr-sp_prot-phosphatase"/>
</dbReference>
<dbReference type="Proteomes" id="UP000447434">
    <property type="component" value="Chromosome 14"/>
</dbReference>
<sequence length="154" mass="17350">MVCASRDIIQILSRMSYEGLDDQQMRLVLRMKELAHGIVDKQPRVATTRPDLLVDQDGFVDEGMRGTPMAVSSKMCDRDERVYLLRGNHETRYYTARHGFKKDDQGEAVYYKFLECFKELPLASVIANCVYSKGSCGGRIASASQRTGATQVCL</sequence>
<reference evidence="6" key="1">
    <citation type="journal article" date="2020" name="Nat. Commun.">
        <title>Genome sequence of the cluster root forming white lupin.</title>
        <authorList>
            <person name="Hufnagel B."/>
            <person name="Marques A."/>
            <person name="Soriano A."/>
            <person name="Marques L."/>
            <person name="Divol F."/>
            <person name="Doumas P."/>
            <person name="Sallet E."/>
            <person name="Mancinotti D."/>
            <person name="Carrere S."/>
            <person name="Marande W."/>
            <person name="Arribat S."/>
            <person name="Keller J."/>
            <person name="Huneau C."/>
            <person name="Blein T."/>
            <person name="Aime D."/>
            <person name="Laguerre M."/>
            <person name="Taylor J."/>
            <person name="Schubert V."/>
            <person name="Nelson M."/>
            <person name="Geu-Flores F."/>
            <person name="Crespi M."/>
            <person name="Gallardo-Guerrero K."/>
            <person name="Delaux P.-M."/>
            <person name="Salse J."/>
            <person name="Berges H."/>
            <person name="Guyot R."/>
            <person name="Gouzy J."/>
            <person name="Peret B."/>
        </authorList>
    </citation>
    <scope>NUCLEOTIDE SEQUENCE [LARGE SCALE GENOMIC DNA]</scope>
    <source>
        <strain evidence="6">cv. Amiga</strain>
    </source>
</reference>
<dbReference type="OrthoDB" id="1190773at2759"/>
<dbReference type="InterPro" id="IPR029052">
    <property type="entry name" value="Metallo-depent_PP-like"/>
</dbReference>
<keyword evidence="3" id="KW-0464">Manganese</keyword>
<dbReference type="GO" id="GO:0016787">
    <property type="term" value="F:hydrolase activity"/>
    <property type="evidence" value="ECO:0007669"/>
    <property type="project" value="InterPro"/>
</dbReference>
<keyword evidence="2" id="KW-0479">Metal-binding</keyword>
<dbReference type="InterPro" id="IPR004843">
    <property type="entry name" value="Calcineurin-like_PHP"/>
</dbReference>
<evidence type="ECO:0000256" key="2">
    <source>
        <dbReference type="ARBA" id="ARBA00022723"/>
    </source>
</evidence>
<evidence type="ECO:0000313" key="6">
    <source>
        <dbReference type="Proteomes" id="UP000447434"/>
    </source>
</evidence>
<dbReference type="Pfam" id="PF00149">
    <property type="entry name" value="Metallophos"/>
    <property type="match status" value="1"/>
</dbReference>
<evidence type="ECO:0000256" key="1">
    <source>
        <dbReference type="ARBA" id="ARBA00001936"/>
    </source>
</evidence>
<dbReference type="PANTHER" id="PTHR45668:SF16">
    <property type="entry name" value="SERINE_THREONINE-PROTEIN PHOSPHATASE"/>
    <property type="match status" value="1"/>
</dbReference>
<dbReference type="PANTHER" id="PTHR45668">
    <property type="entry name" value="SERINE/THREONINE-PROTEIN PHOSPHATASE 5-RELATED"/>
    <property type="match status" value="1"/>
</dbReference>
<comment type="cofactor">
    <cofactor evidence="1">
        <name>Mn(2+)</name>
        <dbReference type="ChEBI" id="CHEBI:29035"/>
    </cofactor>
</comment>
<name>A0A6A4PFZ4_LUPAL</name>
<evidence type="ECO:0000256" key="3">
    <source>
        <dbReference type="ARBA" id="ARBA00023211"/>
    </source>
</evidence>
<protein>
    <recommendedName>
        <fullName evidence="4">Serine/threonine specific protein phosphatases domain-containing protein</fullName>
    </recommendedName>
</protein>
<keyword evidence="6" id="KW-1185">Reference proteome</keyword>
<proteinExistence type="predicted"/>
<feature type="domain" description="Serine/threonine specific protein phosphatases" evidence="4">
    <location>
        <begin position="85"/>
        <end position="90"/>
    </location>
</feature>
<gene>
    <name evidence="5" type="ORF">Lalb_Chr14g0372711</name>
</gene>
<organism evidence="5 6">
    <name type="scientific">Lupinus albus</name>
    <name type="common">White lupine</name>
    <name type="synonym">Lupinus termis</name>
    <dbReference type="NCBI Taxonomy" id="3870"/>
    <lineage>
        <taxon>Eukaryota</taxon>
        <taxon>Viridiplantae</taxon>
        <taxon>Streptophyta</taxon>
        <taxon>Embryophyta</taxon>
        <taxon>Tracheophyta</taxon>
        <taxon>Spermatophyta</taxon>
        <taxon>Magnoliopsida</taxon>
        <taxon>eudicotyledons</taxon>
        <taxon>Gunneridae</taxon>
        <taxon>Pentapetalae</taxon>
        <taxon>rosids</taxon>
        <taxon>fabids</taxon>
        <taxon>Fabales</taxon>
        <taxon>Fabaceae</taxon>
        <taxon>Papilionoideae</taxon>
        <taxon>50 kb inversion clade</taxon>
        <taxon>genistoids sensu lato</taxon>
        <taxon>core genistoids</taxon>
        <taxon>Genisteae</taxon>
        <taxon>Lupinus</taxon>
    </lineage>
</organism>
<dbReference type="EMBL" id="WOCE01000014">
    <property type="protein sequence ID" value="KAE9600423.1"/>
    <property type="molecule type" value="Genomic_DNA"/>
</dbReference>
<dbReference type="GO" id="GO:0046872">
    <property type="term" value="F:metal ion binding"/>
    <property type="evidence" value="ECO:0007669"/>
    <property type="project" value="UniProtKB-KW"/>
</dbReference>
<dbReference type="InterPro" id="IPR051134">
    <property type="entry name" value="PPP_phosphatase"/>
</dbReference>
<evidence type="ECO:0000259" key="4">
    <source>
        <dbReference type="PROSITE" id="PS00125"/>
    </source>
</evidence>
<dbReference type="Gene3D" id="3.60.21.10">
    <property type="match status" value="1"/>
</dbReference>
<comment type="caution">
    <text evidence="5">The sequence shown here is derived from an EMBL/GenBank/DDBJ whole genome shotgun (WGS) entry which is preliminary data.</text>
</comment>
<accession>A0A6A4PFZ4</accession>
<dbReference type="SUPFAM" id="SSF56300">
    <property type="entry name" value="Metallo-dependent phosphatases"/>
    <property type="match status" value="1"/>
</dbReference>
<evidence type="ECO:0000313" key="5">
    <source>
        <dbReference type="EMBL" id="KAE9600423.1"/>
    </source>
</evidence>